<dbReference type="PANTHER" id="PTHR48032">
    <property type="entry name" value="RNA-BINDING PROTEIN MUSASHI HOMOLOG RBP6"/>
    <property type="match status" value="1"/>
</dbReference>
<feature type="region of interest" description="Disordered" evidence="4">
    <location>
        <begin position="486"/>
        <end position="511"/>
    </location>
</feature>
<sequence length="511" mass="51554">MSSSEPEQLRKIFVGGLNRRTTEESLKEYFSAWGNIVDCVIMREGKNGPSRGFGFVTFDNAQAVDDCLKVKNHELDNWEIEPKRSVPKGEAQSRTRKIFVGGLASTATEEDVEEYFTGLCEKFGKGKILDIDLKRDKENPSRLRGFAFVTFDNEEVVESICSISFHQIKLKQCEVKKAESQATMRKKEEQELKESRRSNGALNTPSSEGFPGWGSSGGSFNAMNSGYGGSGGRGNFGGPVSSGGGNGSGFGTGGMPGTGSMGGFGAGGFGNPAAAAAALMSGFNPAAFGGFGPGAMGNFGPGFGFNGMGFGGFGPGFFGGFGGFGPGSFGGGGQGGGGGGGGGGTGGFGAGSGYGAGSGASYGGGGASGRGHSHSSSSNYDKDNYNEVPYGMGDVKGSMAGERNVSSAMAGSSGTGGSSGGGYEGMNNPMASAYGSYPGFGFGGFPSMGDWNQFAAAAAAAGGGVGGSGGGPGDYQMGNYGQMNSSYGPANRMNSRGANGGDKNNRGFRPY</sequence>
<evidence type="ECO:0000256" key="2">
    <source>
        <dbReference type="ARBA" id="ARBA00022884"/>
    </source>
</evidence>
<feature type="domain" description="RRM" evidence="5">
    <location>
        <begin position="96"/>
        <end position="180"/>
    </location>
</feature>
<name>A0AAU9WUF6_9CNID</name>
<dbReference type="Proteomes" id="UP001159428">
    <property type="component" value="Unassembled WGS sequence"/>
</dbReference>
<gene>
    <name evidence="6" type="ORF">PMEA_00012673</name>
</gene>
<feature type="compositionally biased region" description="Basic and acidic residues" evidence="4">
    <location>
        <begin position="178"/>
        <end position="197"/>
    </location>
</feature>
<accession>A0AAU9WUF6</accession>
<comment type="caution">
    <text evidence="6">The sequence shown here is derived from an EMBL/GenBank/DDBJ whole genome shotgun (WGS) entry which is preliminary data.</text>
</comment>
<dbReference type="InterPro" id="IPR035979">
    <property type="entry name" value="RBD_domain_sf"/>
</dbReference>
<feature type="region of interest" description="Disordered" evidence="4">
    <location>
        <begin position="178"/>
        <end position="215"/>
    </location>
</feature>
<dbReference type="FunFam" id="3.30.70.330:FF:000040">
    <property type="entry name" value="Heterogeneous nuclear ribonucleoprotein A2/B1"/>
    <property type="match status" value="1"/>
</dbReference>
<dbReference type="PROSITE" id="PS50102">
    <property type="entry name" value="RRM"/>
    <property type="match status" value="2"/>
</dbReference>
<dbReference type="InterPro" id="IPR012677">
    <property type="entry name" value="Nucleotide-bd_a/b_plait_sf"/>
</dbReference>
<keyword evidence="2 3" id="KW-0694">RNA-binding</keyword>
<evidence type="ECO:0000259" key="5">
    <source>
        <dbReference type="PROSITE" id="PS50102"/>
    </source>
</evidence>
<evidence type="ECO:0000256" key="4">
    <source>
        <dbReference type="SAM" id="MobiDB-lite"/>
    </source>
</evidence>
<dbReference type="PANTHER" id="PTHR48032:SF6">
    <property type="entry name" value="RNA-BINDING (RRM_RBD_RNP MOTIFS) FAMILY PROTEIN"/>
    <property type="match status" value="1"/>
</dbReference>
<dbReference type="GO" id="GO:0006417">
    <property type="term" value="P:regulation of translation"/>
    <property type="evidence" value="ECO:0007669"/>
    <property type="project" value="TreeGrafter"/>
</dbReference>
<dbReference type="Pfam" id="PF00076">
    <property type="entry name" value="RRM_1"/>
    <property type="match status" value="2"/>
</dbReference>
<dbReference type="InterPro" id="IPR000504">
    <property type="entry name" value="RRM_dom"/>
</dbReference>
<feature type="domain" description="RRM" evidence="5">
    <location>
        <begin position="10"/>
        <end position="93"/>
    </location>
</feature>
<dbReference type="EMBL" id="CALNXJ010000022">
    <property type="protein sequence ID" value="CAH3126680.1"/>
    <property type="molecule type" value="Genomic_DNA"/>
</dbReference>
<evidence type="ECO:0000313" key="6">
    <source>
        <dbReference type="EMBL" id="CAH3126680.1"/>
    </source>
</evidence>
<dbReference type="SMART" id="SM00360">
    <property type="entry name" value="RRM"/>
    <property type="match status" value="2"/>
</dbReference>
<keyword evidence="7" id="KW-1185">Reference proteome</keyword>
<dbReference type="Gene3D" id="3.30.70.330">
    <property type="match status" value="2"/>
</dbReference>
<keyword evidence="1" id="KW-0677">Repeat</keyword>
<reference evidence="6 7" key="1">
    <citation type="submission" date="2022-05" db="EMBL/GenBank/DDBJ databases">
        <authorList>
            <consortium name="Genoscope - CEA"/>
            <person name="William W."/>
        </authorList>
    </citation>
    <scope>NUCLEOTIDE SEQUENCE [LARGE SCALE GENOMIC DNA]</scope>
</reference>
<evidence type="ECO:0000256" key="3">
    <source>
        <dbReference type="PROSITE-ProRule" id="PRU00176"/>
    </source>
</evidence>
<protein>
    <recommendedName>
        <fullName evidence="5">RRM domain-containing protein</fullName>
    </recommendedName>
</protein>
<dbReference type="GO" id="GO:0003729">
    <property type="term" value="F:mRNA binding"/>
    <property type="evidence" value="ECO:0007669"/>
    <property type="project" value="TreeGrafter"/>
</dbReference>
<evidence type="ECO:0000256" key="1">
    <source>
        <dbReference type="ARBA" id="ARBA00022737"/>
    </source>
</evidence>
<feature type="compositionally biased region" description="Polar residues" evidence="4">
    <location>
        <begin position="486"/>
        <end position="497"/>
    </location>
</feature>
<organism evidence="6 7">
    <name type="scientific">Pocillopora meandrina</name>
    <dbReference type="NCBI Taxonomy" id="46732"/>
    <lineage>
        <taxon>Eukaryota</taxon>
        <taxon>Metazoa</taxon>
        <taxon>Cnidaria</taxon>
        <taxon>Anthozoa</taxon>
        <taxon>Hexacorallia</taxon>
        <taxon>Scleractinia</taxon>
        <taxon>Astrocoeniina</taxon>
        <taxon>Pocilloporidae</taxon>
        <taxon>Pocillopora</taxon>
    </lineage>
</organism>
<proteinExistence type="predicted"/>
<dbReference type="AlphaFoldDB" id="A0AAU9WUF6"/>
<dbReference type="SUPFAM" id="SSF54928">
    <property type="entry name" value="RNA-binding domain, RBD"/>
    <property type="match status" value="2"/>
</dbReference>
<evidence type="ECO:0000313" key="7">
    <source>
        <dbReference type="Proteomes" id="UP001159428"/>
    </source>
</evidence>